<dbReference type="RefSeq" id="WP_284298566.1">
    <property type="nucleotide sequence ID" value="NZ_BSSV01000004.1"/>
</dbReference>
<comment type="caution">
    <text evidence="1">The sequence shown here is derived from an EMBL/GenBank/DDBJ whole genome shotgun (WGS) entry which is preliminary data.</text>
</comment>
<dbReference type="InterPro" id="IPR007433">
    <property type="entry name" value="DUF481"/>
</dbReference>
<evidence type="ECO:0000313" key="1">
    <source>
        <dbReference type="EMBL" id="GLX85986.1"/>
    </source>
</evidence>
<evidence type="ECO:0000313" key="2">
    <source>
        <dbReference type="Proteomes" id="UP001157134"/>
    </source>
</evidence>
<dbReference type="EMBL" id="BSSV01000004">
    <property type="protein sequence ID" value="GLX85986.1"/>
    <property type="molecule type" value="Genomic_DNA"/>
</dbReference>
<sequence>MSNLTTKLVFIIAAFLLCFGALLPAYSESLPDEERALVELAKTDPIFDWVRLKSGEWIKGEIEGYYEDELSFDSDVLKKLTIEYKDIHSIISARVHSIKLRDGSIIRAPIEIIDRNGSLLGKQNAFTFFEVLTIASEKDKGIDIWDIKVSFGYSLNKGNTDQSEWTARFNGKRRTVDSRLILDLFTTRAKTDNVETEDNTSLSATYDIFYTEKVFFRPVLLNAVRDPFKNLKNEYTIGAGIGYYFIDTPKTEWDISIGPSYRKTYYVNVQEGLPNSEKSFGGFLETHFDREINKDLDIEAKYSVNYGDKDSGGLRHELFVTFEYDLFEDVDLDLSFIWDRQSNPQPDEFNNIPKKDDFKTYISLGIEL</sequence>
<organism evidence="1 2">
    <name type="scientific">Thalassotalea loyana</name>
    <dbReference type="NCBI Taxonomy" id="280483"/>
    <lineage>
        <taxon>Bacteria</taxon>
        <taxon>Pseudomonadati</taxon>
        <taxon>Pseudomonadota</taxon>
        <taxon>Gammaproteobacteria</taxon>
        <taxon>Alteromonadales</taxon>
        <taxon>Colwelliaceae</taxon>
        <taxon>Thalassotalea</taxon>
    </lineage>
</organism>
<keyword evidence="2" id="KW-1185">Reference proteome</keyword>
<evidence type="ECO:0008006" key="3">
    <source>
        <dbReference type="Google" id="ProtNLM"/>
    </source>
</evidence>
<dbReference type="Pfam" id="PF04338">
    <property type="entry name" value="DUF481"/>
    <property type="match status" value="1"/>
</dbReference>
<dbReference type="Proteomes" id="UP001157134">
    <property type="component" value="Unassembled WGS sequence"/>
</dbReference>
<proteinExistence type="predicted"/>
<reference evidence="1 2" key="1">
    <citation type="submission" date="2023-03" db="EMBL/GenBank/DDBJ databases">
        <title>Thalassotalea loyana LMG 22536T draft genome sequence.</title>
        <authorList>
            <person name="Sawabe T."/>
        </authorList>
    </citation>
    <scope>NUCLEOTIDE SEQUENCE [LARGE SCALE GENOMIC DNA]</scope>
    <source>
        <strain evidence="1 2">LMG 22536</strain>
    </source>
</reference>
<protein>
    <recommendedName>
        <fullName evidence="3">DUF481 domain-containing protein</fullName>
    </recommendedName>
</protein>
<gene>
    <name evidence="1" type="ORF">tloyanaT_22380</name>
</gene>
<accession>A0ABQ6HHH9</accession>
<name>A0ABQ6HHH9_9GAMM</name>